<feature type="transmembrane region" description="Helical" evidence="6">
    <location>
        <begin position="179"/>
        <end position="202"/>
    </location>
</feature>
<evidence type="ECO:0000256" key="6">
    <source>
        <dbReference type="SAM" id="Phobius"/>
    </source>
</evidence>
<feature type="domain" description="GAF" evidence="7">
    <location>
        <begin position="635"/>
        <end position="776"/>
    </location>
</feature>
<protein>
    <submittedName>
        <fullName evidence="8">AI-2E family transporter</fullName>
    </submittedName>
</protein>
<organism evidence="8 9">
    <name type="scientific">Luteolibacter rhizosphaerae</name>
    <dbReference type="NCBI Taxonomy" id="2989719"/>
    <lineage>
        <taxon>Bacteria</taxon>
        <taxon>Pseudomonadati</taxon>
        <taxon>Verrucomicrobiota</taxon>
        <taxon>Verrucomicrobiia</taxon>
        <taxon>Verrucomicrobiales</taxon>
        <taxon>Verrucomicrobiaceae</taxon>
        <taxon>Luteolibacter</taxon>
    </lineage>
</organism>
<evidence type="ECO:0000256" key="3">
    <source>
        <dbReference type="ARBA" id="ARBA00022692"/>
    </source>
</evidence>
<dbReference type="PANTHER" id="PTHR43102">
    <property type="entry name" value="SLR1143 PROTEIN"/>
    <property type="match status" value="1"/>
</dbReference>
<evidence type="ECO:0000313" key="9">
    <source>
        <dbReference type="Proteomes" id="UP001165653"/>
    </source>
</evidence>
<feature type="transmembrane region" description="Helical" evidence="6">
    <location>
        <begin position="353"/>
        <end position="370"/>
    </location>
</feature>
<feature type="transmembrane region" description="Helical" evidence="6">
    <location>
        <begin position="265"/>
        <end position="288"/>
    </location>
</feature>
<sequence>MPSTSRHPSLPPSTHRRSAAEALIGIRAIALSSALIAGLYFGKDFLIPLCLAALITFLLSPFVTKLEKWIGKVAAVIFTMVMIVGGTIGMGWILAAQTVDLANQLPGYKENIRAKLQAVQLPKGGTFDKVSETMEDLKKDLPGAIAEADQKTQEAKGDPMPVEVVATPDSSVLGEIGGILTPVLGPLGTAALVLLLATFMLLKRDDLQARLIRLVGQGRISSTTRAMDDAAVRVRKYLFMQLVVNVTYGIPLSLGLYFIGVPNAILWGALAAVLRFIPYIGPWIAAAFPIILSLAVSPTWLPPLLTIGLFVVIELLSNNVMEPWLYGSSTGVSSIALIVAAVFWTWMWGTPGLVLATPITVCLVVMGRHIPQLSFLSVVLGEEQALTPAEDCYHRMLRAGEHDESELADGFLKSKSLGELYDEMLVPVVMAAEEDHRQGLIDTEQRDRIATAVRDMVEDLGERFAPEAPSEDGVLLPALRIQCLPARAERDELAGTMLAHLLRQHGFEAGHSPDRRITSELVSELGRKMADLACITVVAPSKPIHARNLCRKIRESLPEQRLIVCLWSQDGESAEHVKMLREAGAEEVFHTLEAAADWCDRLAFRLTEQKEPPPVPEDEEARQLTLDELGLVNPEREPALDHVTAKMSRVFEVPVAAITLVDRDRQYYKAHTGLPEELAEEREIPRDLSVCAHVVAANEVVVVEDLKRDRRFTGNPMLVKHELRFYAGAPIRAANGMPIGALCVMDTSPRRFTRRERRLLEENAAEVASELERLAGTGV</sequence>
<dbReference type="Pfam" id="PF01594">
    <property type="entry name" value="AI-2E_transport"/>
    <property type="match status" value="1"/>
</dbReference>
<reference evidence="8" key="1">
    <citation type="submission" date="2022-10" db="EMBL/GenBank/DDBJ databases">
        <title>Luteolibacter sp. GHJ8, whole genome shotgun sequencing project.</title>
        <authorList>
            <person name="Zhao G."/>
            <person name="Shen L."/>
        </authorList>
    </citation>
    <scope>NUCLEOTIDE SEQUENCE</scope>
    <source>
        <strain evidence="8">GHJ8</strain>
    </source>
</reference>
<evidence type="ECO:0000256" key="2">
    <source>
        <dbReference type="ARBA" id="ARBA00009773"/>
    </source>
</evidence>
<evidence type="ECO:0000256" key="5">
    <source>
        <dbReference type="ARBA" id="ARBA00023136"/>
    </source>
</evidence>
<keyword evidence="9" id="KW-1185">Reference proteome</keyword>
<evidence type="ECO:0000256" key="1">
    <source>
        <dbReference type="ARBA" id="ARBA00004141"/>
    </source>
</evidence>
<dbReference type="SMART" id="SM00065">
    <property type="entry name" value="GAF"/>
    <property type="match status" value="1"/>
</dbReference>
<evidence type="ECO:0000313" key="8">
    <source>
        <dbReference type="EMBL" id="MCW1912006.1"/>
    </source>
</evidence>
<dbReference type="EMBL" id="JAPDDR010000001">
    <property type="protein sequence ID" value="MCW1912006.1"/>
    <property type="molecule type" value="Genomic_DNA"/>
</dbReference>
<dbReference type="InterPro" id="IPR003018">
    <property type="entry name" value="GAF"/>
</dbReference>
<gene>
    <name evidence="8" type="ORF">OJ996_00365</name>
</gene>
<comment type="subcellular location">
    <subcellularLocation>
        <location evidence="1">Membrane</location>
        <topology evidence="1">Multi-pass membrane protein</topology>
    </subcellularLocation>
</comment>
<name>A0ABT3FWN4_9BACT</name>
<feature type="transmembrane region" description="Helical" evidence="6">
    <location>
        <begin position="75"/>
        <end position="95"/>
    </location>
</feature>
<dbReference type="InterPro" id="IPR002549">
    <property type="entry name" value="AI-2E-like"/>
</dbReference>
<dbReference type="SUPFAM" id="SSF55781">
    <property type="entry name" value="GAF domain-like"/>
    <property type="match status" value="1"/>
</dbReference>
<feature type="transmembrane region" description="Helical" evidence="6">
    <location>
        <begin position="20"/>
        <end position="39"/>
    </location>
</feature>
<feature type="transmembrane region" description="Helical" evidence="6">
    <location>
        <begin position="300"/>
        <end position="318"/>
    </location>
</feature>
<dbReference type="Pfam" id="PF01590">
    <property type="entry name" value="GAF"/>
    <property type="match status" value="1"/>
</dbReference>
<keyword evidence="4 6" id="KW-1133">Transmembrane helix</keyword>
<dbReference type="RefSeq" id="WP_264509997.1">
    <property type="nucleotide sequence ID" value="NZ_JAPDDR010000001.1"/>
</dbReference>
<accession>A0ABT3FWN4</accession>
<feature type="transmembrane region" description="Helical" evidence="6">
    <location>
        <begin position="45"/>
        <end position="63"/>
    </location>
</feature>
<keyword evidence="3 6" id="KW-0812">Transmembrane</keyword>
<comment type="caution">
    <text evidence="8">The sequence shown here is derived from an EMBL/GenBank/DDBJ whole genome shotgun (WGS) entry which is preliminary data.</text>
</comment>
<proteinExistence type="inferred from homology"/>
<keyword evidence="5 6" id="KW-0472">Membrane</keyword>
<evidence type="ECO:0000256" key="4">
    <source>
        <dbReference type="ARBA" id="ARBA00022989"/>
    </source>
</evidence>
<evidence type="ECO:0000259" key="7">
    <source>
        <dbReference type="SMART" id="SM00065"/>
    </source>
</evidence>
<dbReference type="Gene3D" id="3.30.450.40">
    <property type="match status" value="1"/>
</dbReference>
<dbReference type="PANTHER" id="PTHR43102:SF2">
    <property type="entry name" value="GAF DOMAIN-CONTAINING PROTEIN"/>
    <property type="match status" value="1"/>
</dbReference>
<dbReference type="Proteomes" id="UP001165653">
    <property type="component" value="Unassembled WGS sequence"/>
</dbReference>
<feature type="transmembrane region" description="Helical" evidence="6">
    <location>
        <begin position="237"/>
        <end position="259"/>
    </location>
</feature>
<dbReference type="InterPro" id="IPR029016">
    <property type="entry name" value="GAF-like_dom_sf"/>
</dbReference>
<feature type="transmembrane region" description="Helical" evidence="6">
    <location>
        <begin position="324"/>
        <end position="346"/>
    </location>
</feature>
<comment type="similarity">
    <text evidence="2">Belongs to the autoinducer-2 exporter (AI-2E) (TC 2.A.86) family.</text>
</comment>